<dbReference type="Proteomes" id="UP000325517">
    <property type="component" value="Chromosome"/>
</dbReference>
<keyword evidence="2" id="KW-0175">Coiled coil</keyword>
<evidence type="ECO:0000313" key="7">
    <source>
        <dbReference type="EMBL" id="QFF98217.1"/>
    </source>
</evidence>
<dbReference type="PANTHER" id="PTHR21666:SF286">
    <property type="entry name" value="LIPOPROTEIN NLPD"/>
    <property type="match status" value="1"/>
</dbReference>
<dbReference type="SUPFAM" id="SSF57997">
    <property type="entry name" value="Tropomyosin"/>
    <property type="match status" value="1"/>
</dbReference>
<dbReference type="PANTHER" id="PTHR21666">
    <property type="entry name" value="PEPTIDASE-RELATED"/>
    <property type="match status" value="1"/>
</dbReference>
<dbReference type="Gene3D" id="6.10.250.3150">
    <property type="match status" value="1"/>
</dbReference>
<dbReference type="OrthoDB" id="9805070at2"/>
<reference evidence="7 8" key="1">
    <citation type="submission" date="2018-07" db="EMBL/GenBank/DDBJ databases">
        <title>Complete genome sequence of Psychrobacillus sp. PB01, isolated from iceberg, and comparative genome analysis of Psychrobacillus strains.</title>
        <authorList>
            <person name="Lee P.C."/>
        </authorList>
    </citation>
    <scope>NUCLEOTIDE SEQUENCE [LARGE SCALE GENOMIC DNA]</scope>
    <source>
        <strain evidence="7 8">PB01</strain>
    </source>
</reference>
<dbReference type="SUPFAM" id="SSF51261">
    <property type="entry name" value="Duplicated hybrid motif"/>
    <property type="match status" value="1"/>
</dbReference>
<dbReference type="InterPro" id="IPR057309">
    <property type="entry name" value="PcsB_CC"/>
</dbReference>
<accession>A0A5J6SPZ1</accession>
<evidence type="ECO:0000256" key="3">
    <source>
        <dbReference type="SAM" id="MobiDB-lite"/>
    </source>
</evidence>
<dbReference type="KEGG" id="psyo:PB01_04930"/>
<sequence length="435" mass="48128">MRKQSKWKLRILIVATSGALLFTGPSALANSLNDLKNEKKQLEQKKDSIHSNIKETESKIDQNGSKIDQIMAQIKALDTEIIETEKKVSTVLNEIKLTTNDIEKLHASIAELERKIEERDELLKERIRAVQVSGGSVSYLDVLLGANSFIDFIDRFSAVSTLMEADRTILKEQADDKKQLEEQKVSLEKKLNEQEERKNKLSNLKASLDKQKDSKGNLIDQLEVEQAKLHTQKQDLETEYDDILELSEDVQNKIVAEQKRIAEVARKAAEEKKRKAEEERKRQQAASGSSVAVPDVSPGSWTRPASGRLTSGYGGRIHPIYGSEKVHYGIDIANSIGTPVVSTADGVVSYASPLSTYGNAIMVTHSIDGQIYTSLYAHLSSIKVTVGQVVSKGQIIGAIGTTGNSTGPHVHFEIHIGTWEGMAKNSVNPLRYISL</sequence>
<keyword evidence="8" id="KW-1185">Reference proteome</keyword>
<name>A0A5J6SPZ1_9BACI</name>
<protein>
    <submittedName>
        <fullName evidence="7">Peptidase M23</fullName>
    </submittedName>
</protein>
<feature type="domain" description="Peptidoglycan hydrolase PcsB coiled-coil" evidence="6">
    <location>
        <begin position="109"/>
        <end position="183"/>
    </location>
</feature>
<feature type="chain" id="PRO_5023935185" evidence="4">
    <location>
        <begin position="30"/>
        <end position="435"/>
    </location>
</feature>
<feature type="region of interest" description="Disordered" evidence="3">
    <location>
        <begin position="273"/>
        <end position="308"/>
    </location>
</feature>
<feature type="coiled-coil region" evidence="2">
    <location>
        <begin position="28"/>
        <end position="129"/>
    </location>
</feature>
<dbReference type="InterPro" id="IPR016047">
    <property type="entry name" value="M23ase_b-sheet_dom"/>
</dbReference>
<evidence type="ECO:0000313" key="8">
    <source>
        <dbReference type="Proteomes" id="UP000325517"/>
    </source>
</evidence>
<feature type="domain" description="M23ase beta-sheet core" evidence="5">
    <location>
        <begin position="326"/>
        <end position="417"/>
    </location>
</feature>
<proteinExistence type="predicted"/>
<feature type="signal peptide" evidence="4">
    <location>
        <begin position="1"/>
        <end position="29"/>
    </location>
</feature>
<feature type="compositionally biased region" description="Basic and acidic residues" evidence="3">
    <location>
        <begin position="273"/>
        <end position="282"/>
    </location>
</feature>
<keyword evidence="1 4" id="KW-0732">Signal</keyword>
<evidence type="ECO:0000256" key="2">
    <source>
        <dbReference type="SAM" id="Coils"/>
    </source>
</evidence>
<gene>
    <name evidence="7" type="ORF">PB01_04930</name>
</gene>
<evidence type="ECO:0000259" key="5">
    <source>
        <dbReference type="Pfam" id="PF01551"/>
    </source>
</evidence>
<dbReference type="CDD" id="cd12797">
    <property type="entry name" value="M23_peptidase"/>
    <property type="match status" value="1"/>
</dbReference>
<dbReference type="Pfam" id="PF01551">
    <property type="entry name" value="Peptidase_M23"/>
    <property type="match status" value="1"/>
</dbReference>
<evidence type="ECO:0000256" key="1">
    <source>
        <dbReference type="ARBA" id="ARBA00022729"/>
    </source>
</evidence>
<dbReference type="GO" id="GO:0004222">
    <property type="term" value="F:metalloendopeptidase activity"/>
    <property type="evidence" value="ECO:0007669"/>
    <property type="project" value="TreeGrafter"/>
</dbReference>
<evidence type="ECO:0000259" key="6">
    <source>
        <dbReference type="Pfam" id="PF24568"/>
    </source>
</evidence>
<dbReference type="InterPro" id="IPR050570">
    <property type="entry name" value="Cell_wall_metabolism_enzyme"/>
</dbReference>
<dbReference type="InterPro" id="IPR011055">
    <property type="entry name" value="Dup_hybrid_motif"/>
</dbReference>
<organism evidence="7 8">
    <name type="scientific">Psychrobacillus glaciei</name>
    <dbReference type="NCBI Taxonomy" id="2283160"/>
    <lineage>
        <taxon>Bacteria</taxon>
        <taxon>Bacillati</taxon>
        <taxon>Bacillota</taxon>
        <taxon>Bacilli</taxon>
        <taxon>Bacillales</taxon>
        <taxon>Bacillaceae</taxon>
        <taxon>Psychrobacillus</taxon>
    </lineage>
</organism>
<dbReference type="EMBL" id="CP031223">
    <property type="protein sequence ID" value="QFF98217.1"/>
    <property type="molecule type" value="Genomic_DNA"/>
</dbReference>
<dbReference type="RefSeq" id="WP_151699161.1">
    <property type="nucleotide sequence ID" value="NZ_CP031223.1"/>
</dbReference>
<dbReference type="AlphaFoldDB" id="A0A5J6SPZ1"/>
<evidence type="ECO:0000256" key="4">
    <source>
        <dbReference type="SAM" id="SignalP"/>
    </source>
</evidence>
<dbReference type="Pfam" id="PF24568">
    <property type="entry name" value="CC_PcsB"/>
    <property type="match status" value="1"/>
</dbReference>
<dbReference type="Gene3D" id="2.70.70.10">
    <property type="entry name" value="Glucose Permease (Domain IIA)"/>
    <property type="match status" value="1"/>
</dbReference>